<dbReference type="Pfam" id="PF04339">
    <property type="entry name" value="FemAB_like"/>
    <property type="match status" value="1"/>
</dbReference>
<dbReference type="InterPro" id="IPR016181">
    <property type="entry name" value="Acyl_CoA_acyltransferase"/>
</dbReference>
<keyword evidence="2" id="KW-1185">Reference proteome</keyword>
<dbReference type="Gene3D" id="3.40.630.30">
    <property type="match status" value="1"/>
</dbReference>
<dbReference type="EMBL" id="PSNX01000010">
    <property type="protein sequence ID" value="PPE65862.1"/>
    <property type="molecule type" value="Genomic_DNA"/>
</dbReference>
<organism evidence="1 2">
    <name type="scientific">Caldimonas caldifontis</name>
    <dbReference type="NCBI Taxonomy" id="1452508"/>
    <lineage>
        <taxon>Bacteria</taxon>
        <taxon>Pseudomonadati</taxon>
        <taxon>Pseudomonadota</taxon>
        <taxon>Betaproteobacteria</taxon>
        <taxon>Burkholderiales</taxon>
        <taxon>Sphaerotilaceae</taxon>
        <taxon>Caldimonas</taxon>
    </lineage>
</organism>
<evidence type="ECO:0000313" key="1">
    <source>
        <dbReference type="EMBL" id="PPE65862.1"/>
    </source>
</evidence>
<protein>
    <submittedName>
        <fullName evidence="1">GNAT family N-acetyltransferase</fullName>
    </submittedName>
</protein>
<reference evidence="1 2" key="1">
    <citation type="submission" date="2018-02" db="EMBL/GenBank/DDBJ databases">
        <title>Reclassifiation of [Polyangium] brachysporum DSM 7029 as Guopingzhaonella breviflexa gen. nov., sp. nov., a member of the family Comamonadaceae.</title>
        <authorList>
            <person name="Tang B."/>
        </authorList>
    </citation>
    <scope>NUCLEOTIDE SEQUENCE [LARGE SCALE GENOMIC DNA]</scope>
    <source>
        <strain evidence="1 2">BCRC 80649</strain>
    </source>
</reference>
<gene>
    <name evidence="1" type="ORF">C1704_11130</name>
</gene>
<dbReference type="AlphaFoldDB" id="A0A2S5SSZ5"/>
<keyword evidence="1" id="KW-0808">Transferase</keyword>
<proteinExistence type="predicted"/>
<comment type="caution">
    <text evidence="1">The sequence shown here is derived from an EMBL/GenBank/DDBJ whole genome shotgun (WGS) entry which is preliminary data.</text>
</comment>
<accession>A0A2S5SSZ5</accession>
<dbReference type="InterPro" id="IPR007434">
    <property type="entry name" value="FemAB-like"/>
</dbReference>
<dbReference type="PANTHER" id="PTHR47017:SF1">
    <property type="entry name" value="ACYL-COA"/>
    <property type="match status" value="1"/>
</dbReference>
<sequence length="395" mass="45211">MKVEKRSVDYVIRVHDDPAQIASADWDHLLDANGGAPFFLRHAYLQALHRSGSATADTGWLPQFLTAWQGDRLQGALPLYLKSHSYGEYVFDWAWADAHERHGLPYYPKLTGAIPFTPVPGPRLLALDEGARLALLQGLRELLAEGLVSSAHLLFLCDADRAAAESQGWLLRRTVQFHWHNRTPDPYGSFGDFLAQLQREKRKKIAQERRRVAEAGIRFETRQGSQITADDWDFFYRCYVATYHAHRSTPYLTRAFFDEMAQHLSQHWLMFLAYRGTERIASSLVGIDPGQRIAYGRYWGCVEPVPCLHFEACYYQPLQWCIDQGYQRFEGGAQGEHKMARGLLPVTTWSAHWLRHPAFSDAVAHFLQREGRGIAAYVDELRERNPFRDVSAPPP</sequence>
<dbReference type="PANTHER" id="PTHR47017">
    <property type="entry name" value="ACYL-COA"/>
    <property type="match status" value="1"/>
</dbReference>
<dbReference type="RefSeq" id="WP_104302810.1">
    <property type="nucleotide sequence ID" value="NZ_PSNX01000010.1"/>
</dbReference>
<dbReference type="SUPFAM" id="SSF55729">
    <property type="entry name" value="Acyl-CoA N-acyltransferases (Nat)"/>
    <property type="match status" value="1"/>
</dbReference>
<name>A0A2S5SSZ5_9BURK</name>
<dbReference type="GO" id="GO:0016740">
    <property type="term" value="F:transferase activity"/>
    <property type="evidence" value="ECO:0007669"/>
    <property type="project" value="UniProtKB-KW"/>
</dbReference>
<dbReference type="Proteomes" id="UP000238605">
    <property type="component" value="Unassembled WGS sequence"/>
</dbReference>
<dbReference type="OrthoDB" id="9776898at2"/>
<evidence type="ECO:0000313" key="2">
    <source>
        <dbReference type="Proteomes" id="UP000238605"/>
    </source>
</evidence>